<evidence type="ECO:0000256" key="6">
    <source>
        <dbReference type="ARBA" id="ARBA00022989"/>
    </source>
</evidence>
<evidence type="ECO:0000256" key="7">
    <source>
        <dbReference type="ARBA" id="ARBA00023136"/>
    </source>
</evidence>
<name>A0A401IQI4_9LACO</name>
<keyword evidence="10" id="KW-1185">Reference proteome</keyword>
<keyword evidence="4" id="KW-1003">Cell membrane</keyword>
<feature type="transmembrane region" description="Helical" evidence="8">
    <location>
        <begin position="22"/>
        <end position="46"/>
    </location>
</feature>
<dbReference type="OrthoDB" id="9793390at2"/>
<accession>A0A401IQI4</accession>
<dbReference type="GO" id="GO:0055085">
    <property type="term" value="P:transmembrane transport"/>
    <property type="evidence" value="ECO:0007669"/>
    <property type="project" value="TreeGrafter"/>
</dbReference>
<feature type="transmembrane region" description="Helical" evidence="8">
    <location>
        <begin position="253"/>
        <end position="280"/>
    </location>
</feature>
<gene>
    <name evidence="9" type="primary">perM</name>
    <name evidence="9" type="ORF">LFYK43_02500</name>
</gene>
<dbReference type="AlphaFoldDB" id="A0A401IQI4"/>
<reference evidence="9 10" key="1">
    <citation type="journal article" date="2019" name="Int. J. Syst. Evol. Microbiol.">
        <title>Lactobacillus salitolerans sp. nov., a novel lactic acid bacterium isolated from spent mushroom substrates.</title>
        <authorList>
            <person name="Tohno M."/>
            <person name="Tanizawa Y."/>
            <person name="Kojima Y."/>
            <person name="Sakamoto M."/>
            <person name="Nakamura Y."/>
            <person name="Ohkuma M."/>
            <person name="Kobayashi H."/>
        </authorList>
    </citation>
    <scope>NUCLEOTIDE SEQUENCE [LARGE SCALE GENOMIC DNA]</scope>
    <source>
        <strain evidence="9 10">YK43</strain>
    </source>
</reference>
<organism evidence="9 10">
    <name type="scientific">Ligilactobacillus salitolerans</name>
    <dbReference type="NCBI Taxonomy" id="1808352"/>
    <lineage>
        <taxon>Bacteria</taxon>
        <taxon>Bacillati</taxon>
        <taxon>Bacillota</taxon>
        <taxon>Bacilli</taxon>
        <taxon>Lactobacillales</taxon>
        <taxon>Lactobacillaceae</taxon>
        <taxon>Ligilactobacillus</taxon>
    </lineage>
</organism>
<feature type="transmembrane region" description="Helical" evidence="8">
    <location>
        <begin position="292"/>
        <end position="319"/>
    </location>
</feature>
<dbReference type="PANTHER" id="PTHR21716">
    <property type="entry name" value="TRANSMEMBRANE PROTEIN"/>
    <property type="match status" value="1"/>
</dbReference>
<keyword evidence="6 8" id="KW-1133">Transmembrane helix</keyword>
<protein>
    <submittedName>
        <fullName evidence="9">Membrane protein</fullName>
    </submittedName>
</protein>
<evidence type="ECO:0000313" key="9">
    <source>
        <dbReference type="EMBL" id="GBG93791.1"/>
    </source>
</evidence>
<feature type="transmembrane region" description="Helical" evidence="8">
    <location>
        <begin position="188"/>
        <end position="210"/>
    </location>
</feature>
<dbReference type="InterPro" id="IPR002549">
    <property type="entry name" value="AI-2E-like"/>
</dbReference>
<evidence type="ECO:0000256" key="2">
    <source>
        <dbReference type="ARBA" id="ARBA00009773"/>
    </source>
</evidence>
<feature type="transmembrane region" description="Helical" evidence="8">
    <location>
        <begin position="95"/>
        <end position="120"/>
    </location>
</feature>
<dbReference type="RefSeq" id="WP_124974615.1">
    <property type="nucleotide sequence ID" value="NZ_BFFP01000002.1"/>
</dbReference>
<dbReference type="PANTHER" id="PTHR21716:SF53">
    <property type="entry name" value="PERMEASE PERM-RELATED"/>
    <property type="match status" value="1"/>
</dbReference>
<dbReference type="Proteomes" id="UP000286848">
    <property type="component" value="Unassembled WGS sequence"/>
</dbReference>
<keyword evidence="5 8" id="KW-0812">Transmembrane</keyword>
<dbReference type="GO" id="GO:0005886">
    <property type="term" value="C:plasma membrane"/>
    <property type="evidence" value="ECO:0007669"/>
    <property type="project" value="UniProtKB-SubCell"/>
</dbReference>
<proteinExistence type="inferred from homology"/>
<evidence type="ECO:0000256" key="1">
    <source>
        <dbReference type="ARBA" id="ARBA00004651"/>
    </source>
</evidence>
<dbReference type="Pfam" id="PF01594">
    <property type="entry name" value="AI-2E_transport"/>
    <property type="match status" value="1"/>
</dbReference>
<dbReference type="EMBL" id="BFFP01000002">
    <property type="protein sequence ID" value="GBG93791.1"/>
    <property type="molecule type" value="Genomic_DNA"/>
</dbReference>
<feature type="transmembrane region" description="Helical" evidence="8">
    <location>
        <begin position="58"/>
        <end position="79"/>
    </location>
</feature>
<comment type="similarity">
    <text evidence="2">Belongs to the autoinducer-2 exporter (AI-2E) (TC 2.A.86) family.</text>
</comment>
<comment type="subcellular location">
    <subcellularLocation>
        <location evidence="1">Cell membrane</location>
        <topology evidence="1">Multi-pass membrane protein</topology>
    </subcellularLocation>
</comment>
<keyword evidence="7 8" id="KW-0472">Membrane</keyword>
<keyword evidence="3" id="KW-0813">Transport</keyword>
<comment type="caution">
    <text evidence="9">The sequence shown here is derived from an EMBL/GenBank/DDBJ whole genome shotgun (WGS) entry which is preliminary data.</text>
</comment>
<evidence type="ECO:0000256" key="3">
    <source>
        <dbReference type="ARBA" id="ARBA00022448"/>
    </source>
</evidence>
<evidence type="ECO:0000256" key="5">
    <source>
        <dbReference type="ARBA" id="ARBA00022692"/>
    </source>
</evidence>
<feature type="transmembrane region" description="Helical" evidence="8">
    <location>
        <begin position="339"/>
        <end position="364"/>
    </location>
</feature>
<evidence type="ECO:0000256" key="8">
    <source>
        <dbReference type="SAM" id="Phobius"/>
    </source>
</evidence>
<sequence length="403" mass="45056">MAENDPKNSKKSEAGKWSSSWFFYWIINSRLAISLTVVLLIALVILTLSKMKWIFSPLLVILNTVALPLILAGVFYYILNPLVDWCEKKFPIKRVWVVTMIFIILAALLAWGIGSLIPLVQKQITDLLENWPEYWQKLEDFVLGLFSASGVKDLQNKLSSFNSELGNLFKPGKAAGLLPQSLNSISNIISRVASVAISIVTFPLVLFYLLKDGHNLPDYLVGFFPNRYRLGLKRVFKNVNTQLSNYIRGQLGVAFFVAVMFWIGYLVIGLKFALLLGIIAGLLNLIPYLGSFLAMVPAVAVGLFTSPFMLIKVLLVFVIEQTLEGRLVSPLILGNSMKFHPLTVLFVLLVSGKILGLVGVILGVPGYAVLKVLVSTYFDWFKRSHPDLYLEKQTGVRKIPKDD</sequence>
<evidence type="ECO:0000256" key="4">
    <source>
        <dbReference type="ARBA" id="ARBA00022475"/>
    </source>
</evidence>
<evidence type="ECO:0000313" key="10">
    <source>
        <dbReference type="Proteomes" id="UP000286848"/>
    </source>
</evidence>